<dbReference type="Proteomes" id="UP000093000">
    <property type="component" value="Unassembled WGS sequence"/>
</dbReference>
<dbReference type="PROSITE" id="PS00486">
    <property type="entry name" value="DNA_MISMATCH_REPAIR_2"/>
    <property type="match status" value="1"/>
</dbReference>
<dbReference type="InterPro" id="IPR007695">
    <property type="entry name" value="DNA_mismatch_repair_MutS-lik_N"/>
</dbReference>
<dbReference type="FunFam" id="3.40.50.300:FF:000523">
    <property type="entry name" value="DNA mismatch repair protein"/>
    <property type="match status" value="1"/>
</dbReference>
<dbReference type="SMART" id="SM00533">
    <property type="entry name" value="MUTSd"/>
    <property type="match status" value="1"/>
</dbReference>
<dbReference type="GO" id="GO:0016887">
    <property type="term" value="F:ATP hydrolysis activity"/>
    <property type="evidence" value="ECO:0007669"/>
    <property type="project" value="EnsemblFungi"/>
</dbReference>
<feature type="domain" description="DNA mismatch repair proteins mutS family" evidence="10">
    <location>
        <begin position="746"/>
        <end position="762"/>
    </location>
</feature>
<dbReference type="NCBIfam" id="NF003810">
    <property type="entry name" value="PRK05399.1"/>
    <property type="match status" value="1"/>
</dbReference>
<dbReference type="GO" id="GO:0030466">
    <property type="term" value="P:silent mating-type cassette heterochromatin formation"/>
    <property type="evidence" value="ECO:0007669"/>
    <property type="project" value="EnsemblFungi"/>
</dbReference>
<dbReference type="GO" id="GO:0036297">
    <property type="term" value="P:interstrand cross-link repair"/>
    <property type="evidence" value="ECO:0007669"/>
    <property type="project" value="EnsemblFungi"/>
</dbReference>
<dbReference type="AlphaFoldDB" id="A0A1C7NDY9"/>
<dbReference type="GO" id="GO:0140664">
    <property type="term" value="F:ATP-dependent DNA damage sensor activity"/>
    <property type="evidence" value="ECO:0007669"/>
    <property type="project" value="InterPro"/>
</dbReference>
<dbReference type="InterPro" id="IPR036678">
    <property type="entry name" value="MutS_con_dom_sf"/>
</dbReference>
<dbReference type="GO" id="GO:0000735">
    <property type="term" value="P:removal of nonhomologous ends"/>
    <property type="evidence" value="ECO:0007669"/>
    <property type="project" value="EnsemblFungi"/>
</dbReference>
<comment type="function">
    <text evidence="9">Component of the post-replicative DNA mismatch repair system (MMR).</text>
</comment>
<dbReference type="Gene3D" id="3.40.1170.10">
    <property type="entry name" value="DNA repair protein MutS, domain I"/>
    <property type="match status" value="1"/>
</dbReference>
<evidence type="ECO:0000259" key="10">
    <source>
        <dbReference type="PROSITE" id="PS00486"/>
    </source>
</evidence>
<dbReference type="GO" id="GO:0043111">
    <property type="term" value="P:replication fork arrest"/>
    <property type="evidence" value="ECO:0007669"/>
    <property type="project" value="EnsemblFungi"/>
</dbReference>
<dbReference type="InterPro" id="IPR007861">
    <property type="entry name" value="DNA_mismatch_repair_MutS_clamp"/>
</dbReference>
<sequence length="930" mass="105191">MSKTAAVEDLPDVEKPEQQNFVKFFRALEAPEEHTIRLFEREANDAAYYTCHGDDAHYVAQQVFETTSVIKYWFGDSETGLPTTKLTNNVAETFMRDVLLNKQLKIEIWKQQRLEWQLQRKASPGNLQSVEDILFSNKQLTSAPVVIAVKYSISGDQKIVGVAFADTTIHQLGVSQFADNELYSNLESLVIQLGVKECLLMHAEKDYESTKIRSILDRCDVVVTERKKNEFDAKNITQDLNRLLESETAIEALPELDMKDAMASCACVIKYLQLLDNESNFSRFTLKHHDLSQYMRLDGPALAALNLMPTAKDGPHKSTNVYGLLNKCCTAQGSRLFAQWLKQPLLNIEEIILYEAERQDIVQAFCDDTETRQAIQEDHLKHVPDLHRLAKRFQKGLATLQDVVRIYQVVIRLPAFVECLEARPNPDSKIAALIERTYTSLIREYAGILQKLEELVVTTIDLEALENHEYIIKAEFNEELQALHTSLQKTDKEMNMEYQKVSDKLNLEMDKKLKLEKHSLYGYCFRIVGRTEASKLRNKSEYMELSTQKSGTFFRSHKLKELNESHSTLSKEYEEKQRGLVKEVLDITATYCPTLEALGSVLAHLDVLVSFAHVSVMAPIPYVRPTMYPCGQGDVILEEARHPCLEVQDYVSFIPNDVHMIRETSEFQIITGPNMGGKSTYIRQVGVIALMAQIGCFVPCTKASLCVFDSILARVGAGDSQLKGVSTFMAEMMETSTILKAASRNSLVIIDELGRGTSTYDGLGLAWAISEYIATKIHAFCMFATHFHELTTLAETQKHVKNLHVAVHVGDDHEVTLLYKVKEGFGDRSFGIHVAELAKFPKSVVDLAKRKADELDYEADMLRGAQKPKVEAVSEGETLMETIIKEMATAATAVDAEDQIDAIKKRYQADIERNDYLRELLITNNPYNTI</sequence>
<dbReference type="GO" id="GO:0000406">
    <property type="term" value="F:double-strand/single-strand DNA junction binding"/>
    <property type="evidence" value="ECO:0007669"/>
    <property type="project" value="EnsemblFungi"/>
</dbReference>
<evidence type="ECO:0000256" key="7">
    <source>
        <dbReference type="ARBA" id="ARBA00023204"/>
    </source>
</evidence>
<dbReference type="FunFam" id="1.10.1420.10:FF:000017">
    <property type="entry name" value="DNA mismatch repair protein Msh2"/>
    <property type="match status" value="1"/>
</dbReference>
<dbReference type="GO" id="GO:0032302">
    <property type="term" value="C:MutSbeta complex"/>
    <property type="evidence" value="ECO:0007669"/>
    <property type="project" value="EnsemblFungi"/>
</dbReference>
<evidence type="ECO:0000256" key="9">
    <source>
        <dbReference type="RuleBase" id="RU003756"/>
    </source>
</evidence>
<dbReference type="Pfam" id="PF00488">
    <property type="entry name" value="MutS_V"/>
    <property type="match status" value="1"/>
</dbReference>
<dbReference type="InterPro" id="IPR032642">
    <property type="entry name" value="Msh2_ATP-bd"/>
</dbReference>
<evidence type="ECO:0000256" key="5">
    <source>
        <dbReference type="ARBA" id="ARBA00022840"/>
    </source>
</evidence>
<dbReference type="FunCoup" id="A0A1C7NDY9">
    <property type="interactions" value="989"/>
</dbReference>
<dbReference type="InParanoid" id="A0A1C7NDY9"/>
<evidence type="ECO:0000256" key="6">
    <source>
        <dbReference type="ARBA" id="ARBA00023125"/>
    </source>
</evidence>
<evidence type="ECO:0000256" key="2">
    <source>
        <dbReference type="ARBA" id="ARBA00006271"/>
    </source>
</evidence>
<comment type="similarity">
    <text evidence="2 9">Belongs to the DNA mismatch repair MutS family.</text>
</comment>
<dbReference type="FunFam" id="3.30.420.110:FF:000002">
    <property type="entry name" value="DNA mismatch repair protein"/>
    <property type="match status" value="1"/>
</dbReference>
<dbReference type="GO" id="GO:0000400">
    <property type="term" value="F:four-way junction DNA binding"/>
    <property type="evidence" value="ECO:0007669"/>
    <property type="project" value="EnsemblFungi"/>
</dbReference>
<dbReference type="PIRSF" id="PIRSF005813">
    <property type="entry name" value="MSH2"/>
    <property type="match status" value="1"/>
</dbReference>
<dbReference type="PANTHER" id="PTHR11361">
    <property type="entry name" value="DNA MISMATCH REPAIR PROTEIN MUTS FAMILY MEMBER"/>
    <property type="match status" value="1"/>
</dbReference>
<dbReference type="Gene3D" id="3.40.50.300">
    <property type="entry name" value="P-loop containing nucleotide triphosphate hydrolases"/>
    <property type="match status" value="1"/>
</dbReference>
<name>A0A1C7NDY9_9FUNG</name>
<dbReference type="STRING" id="101091.A0A1C7NDY9"/>
<dbReference type="SMART" id="SM00534">
    <property type="entry name" value="MUTSac"/>
    <property type="match status" value="1"/>
</dbReference>
<evidence type="ECO:0000256" key="8">
    <source>
        <dbReference type="ARBA" id="ARBA00023242"/>
    </source>
</evidence>
<keyword evidence="5" id="KW-0067">ATP-binding</keyword>
<dbReference type="Pfam" id="PF01624">
    <property type="entry name" value="MutS_I"/>
    <property type="match status" value="1"/>
</dbReference>
<reference evidence="11 12" key="1">
    <citation type="submission" date="2016-03" db="EMBL/GenBank/DDBJ databases">
        <title>Choanephora cucurbitarum.</title>
        <authorList>
            <person name="Min B."/>
            <person name="Park H."/>
            <person name="Park J.-H."/>
            <person name="Shin H.-D."/>
            <person name="Choi I.-G."/>
        </authorList>
    </citation>
    <scope>NUCLEOTIDE SEQUENCE [LARGE SCALE GENOMIC DNA]</scope>
    <source>
        <strain evidence="11 12">KUS-F28377</strain>
    </source>
</reference>
<dbReference type="GO" id="GO:0006311">
    <property type="term" value="P:meiotic gene conversion"/>
    <property type="evidence" value="ECO:0007669"/>
    <property type="project" value="EnsemblFungi"/>
</dbReference>
<dbReference type="InterPro" id="IPR011184">
    <property type="entry name" value="DNA_mismatch_repair_Msh2"/>
</dbReference>
<protein>
    <submittedName>
        <fullName evidence="11">DNA mismatch repair protein msh-2</fullName>
    </submittedName>
</protein>
<keyword evidence="12" id="KW-1185">Reference proteome</keyword>
<keyword evidence="3 9" id="KW-0547">Nucleotide-binding</keyword>
<evidence type="ECO:0000256" key="3">
    <source>
        <dbReference type="ARBA" id="ARBA00022741"/>
    </source>
</evidence>
<dbReference type="GO" id="GO:0032301">
    <property type="term" value="C:MutSalpha complex"/>
    <property type="evidence" value="ECO:0007669"/>
    <property type="project" value="EnsemblFungi"/>
</dbReference>
<keyword evidence="7 9" id="KW-0234">DNA repair</keyword>
<dbReference type="InterPro" id="IPR007696">
    <property type="entry name" value="DNA_mismatch_repair_MutS_core"/>
</dbReference>
<dbReference type="GO" id="GO:0000228">
    <property type="term" value="C:nuclear chromosome"/>
    <property type="evidence" value="ECO:0007669"/>
    <property type="project" value="EnsemblFungi"/>
</dbReference>
<dbReference type="InterPro" id="IPR007860">
    <property type="entry name" value="DNA_mmatch_repair_MutS_con_dom"/>
</dbReference>
<dbReference type="InterPro" id="IPR027417">
    <property type="entry name" value="P-loop_NTPase"/>
</dbReference>
<dbReference type="InterPro" id="IPR045076">
    <property type="entry name" value="MutS"/>
</dbReference>
<dbReference type="InterPro" id="IPR036187">
    <property type="entry name" value="DNA_mismatch_repair_MutS_sf"/>
</dbReference>
<dbReference type="GO" id="GO:0000710">
    <property type="term" value="P:meiotic mismatch repair"/>
    <property type="evidence" value="ECO:0007669"/>
    <property type="project" value="EnsemblFungi"/>
</dbReference>
<dbReference type="Pfam" id="PF05188">
    <property type="entry name" value="MutS_II"/>
    <property type="match status" value="1"/>
</dbReference>
<dbReference type="GO" id="GO:0000404">
    <property type="term" value="F:heteroduplex DNA loop binding"/>
    <property type="evidence" value="ECO:0007669"/>
    <property type="project" value="EnsemblFungi"/>
</dbReference>
<keyword evidence="4 9" id="KW-0227">DNA damage</keyword>
<evidence type="ECO:0000256" key="1">
    <source>
        <dbReference type="ARBA" id="ARBA00004123"/>
    </source>
</evidence>
<evidence type="ECO:0000313" key="12">
    <source>
        <dbReference type="Proteomes" id="UP000093000"/>
    </source>
</evidence>
<keyword evidence="8" id="KW-0539">Nucleus</keyword>
<dbReference type="GO" id="GO:0032138">
    <property type="term" value="F:single base insertion or deletion binding"/>
    <property type="evidence" value="ECO:0007669"/>
    <property type="project" value="EnsemblFungi"/>
</dbReference>
<dbReference type="InterPro" id="IPR016151">
    <property type="entry name" value="DNA_mismatch_repair_MutS_N"/>
</dbReference>
<dbReference type="InterPro" id="IPR000432">
    <property type="entry name" value="DNA_mismatch_repair_MutS_C"/>
</dbReference>
<dbReference type="Gene3D" id="3.30.420.110">
    <property type="entry name" value="MutS, connector domain"/>
    <property type="match status" value="1"/>
</dbReference>
<dbReference type="GO" id="GO:0043570">
    <property type="term" value="P:maintenance of DNA repeat elements"/>
    <property type="evidence" value="ECO:0007669"/>
    <property type="project" value="EnsemblFungi"/>
</dbReference>
<gene>
    <name evidence="11" type="primary">msh-2</name>
    <name evidence="11" type="ORF">A0J61_04648</name>
</gene>
<dbReference type="OrthoDB" id="295033at2759"/>
<dbReference type="Pfam" id="PF05190">
    <property type="entry name" value="MutS_IV"/>
    <property type="match status" value="1"/>
</dbReference>
<dbReference type="SUPFAM" id="SSF52540">
    <property type="entry name" value="P-loop containing nucleoside triphosphate hydrolases"/>
    <property type="match status" value="1"/>
</dbReference>
<evidence type="ECO:0000313" key="11">
    <source>
        <dbReference type="EMBL" id="OBZ87301.1"/>
    </source>
</evidence>
<dbReference type="CDD" id="cd03285">
    <property type="entry name" value="ABC_MSH2_euk"/>
    <property type="match status" value="1"/>
</dbReference>
<dbReference type="GO" id="GO:0000403">
    <property type="term" value="F:Y-form DNA binding"/>
    <property type="evidence" value="ECO:0007669"/>
    <property type="project" value="EnsemblFungi"/>
</dbReference>
<accession>A0A1C7NDY9</accession>
<comment type="caution">
    <text evidence="11">The sequence shown here is derived from an EMBL/GenBank/DDBJ whole genome shotgun (WGS) entry which is preliminary data.</text>
</comment>
<organism evidence="11 12">
    <name type="scientific">Choanephora cucurbitarum</name>
    <dbReference type="NCBI Taxonomy" id="101091"/>
    <lineage>
        <taxon>Eukaryota</taxon>
        <taxon>Fungi</taxon>
        <taxon>Fungi incertae sedis</taxon>
        <taxon>Mucoromycota</taxon>
        <taxon>Mucoromycotina</taxon>
        <taxon>Mucoromycetes</taxon>
        <taxon>Mucorales</taxon>
        <taxon>Mucorineae</taxon>
        <taxon>Choanephoraceae</taxon>
        <taxon>Choanephoroideae</taxon>
        <taxon>Choanephora</taxon>
    </lineage>
</organism>
<proteinExistence type="inferred from homology"/>
<dbReference type="Pfam" id="PF05192">
    <property type="entry name" value="MutS_III"/>
    <property type="match status" value="1"/>
</dbReference>
<dbReference type="PANTHER" id="PTHR11361:SF35">
    <property type="entry name" value="DNA MISMATCH REPAIR PROTEIN MSH2"/>
    <property type="match status" value="1"/>
</dbReference>
<comment type="subcellular location">
    <subcellularLocation>
        <location evidence="1">Nucleus</location>
    </subcellularLocation>
</comment>
<dbReference type="EMBL" id="LUGH01000232">
    <property type="protein sequence ID" value="OBZ87301.1"/>
    <property type="molecule type" value="Genomic_DNA"/>
</dbReference>
<evidence type="ECO:0000256" key="4">
    <source>
        <dbReference type="ARBA" id="ARBA00022763"/>
    </source>
</evidence>
<dbReference type="SUPFAM" id="SSF48334">
    <property type="entry name" value="DNA repair protein MutS, domain III"/>
    <property type="match status" value="1"/>
</dbReference>
<dbReference type="GO" id="GO:0005524">
    <property type="term" value="F:ATP binding"/>
    <property type="evidence" value="ECO:0007669"/>
    <property type="project" value="UniProtKB-KW"/>
</dbReference>
<dbReference type="SUPFAM" id="SSF53150">
    <property type="entry name" value="DNA repair protein MutS, domain II"/>
    <property type="match status" value="1"/>
</dbReference>
<dbReference type="GO" id="GO:0007534">
    <property type="term" value="P:gene conversion at mating-type locus"/>
    <property type="evidence" value="ECO:0007669"/>
    <property type="project" value="EnsemblFungi"/>
</dbReference>
<keyword evidence="6 9" id="KW-0238">DNA-binding</keyword>
<dbReference type="Gene3D" id="1.10.1420.10">
    <property type="match status" value="2"/>
</dbReference>
<dbReference type="GO" id="GO:0032137">
    <property type="term" value="F:guanine/thymine mispair binding"/>
    <property type="evidence" value="ECO:0007669"/>
    <property type="project" value="EnsemblFungi"/>
</dbReference>